<reference evidence="9" key="1">
    <citation type="submission" date="2022-08" db="EMBL/GenBank/DDBJ databases">
        <authorList>
            <consortium name="DOE Joint Genome Institute"/>
            <person name="Min B."/>
            <person name="Riley R."/>
            <person name="Sierra-Patev S."/>
            <person name="Naranjo-Ortiz M."/>
            <person name="Looney B."/>
            <person name="Konkel Z."/>
            <person name="Slot J.C."/>
            <person name="Sakamoto Y."/>
            <person name="Steenwyk J.L."/>
            <person name="Rokas A."/>
            <person name="Carro J."/>
            <person name="Camarero S."/>
            <person name="Ferreira P."/>
            <person name="Molpeceres G."/>
            <person name="Ruiz-Duenas F.J."/>
            <person name="Serrano A."/>
            <person name="Henrissat B."/>
            <person name="Drula E."/>
            <person name="Hughes K.W."/>
            <person name="Mata J.L."/>
            <person name="Ishikawa N.K."/>
            <person name="Vargas-Isla R."/>
            <person name="Ushijima S."/>
            <person name="Smith C.A."/>
            <person name="Ahrendt S."/>
            <person name="Andreopoulos W."/>
            <person name="He G."/>
            <person name="Labutti K."/>
            <person name="Lipzen A."/>
            <person name="Ng V."/>
            <person name="Sandor L."/>
            <person name="Barry K."/>
            <person name="Martinez A.T."/>
            <person name="Xiao Y."/>
            <person name="Gibbons J.G."/>
            <person name="Terashima K."/>
            <person name="Hibbett D.S."/>
            <person name="Grigoriev I.V."/>
        </authorList>
    </citation>
    <scope>NUCLEOTIDE SEQUENCE</scope>
    <source>
        <strain evidence="9">TFB9207</strain>
    </source>
</reference>
<evidence type="ECO:0000256" key="7">
    <source>
        <dbReference type="ARBA" id="ARBA00023136"/>
    </source>
</evidence>
<dbReference type="PANTHER" id="PTHR33281:SF19">
    <property type="entry name" value="VOLTAGE-DEPENDENT ANION CHANNEL-FORMING PROTEIN YNEE"/>
    <property type="match status" value="1"/>
</dbReference>
<evidence type="ECO:0000313" key="10">
    <source>
        <dbReference type="Proteomes" id="UP001163846"/>
    </source>
</evidence>
<evidence type="ECO:0000256" key="5">
    <source>
        <dbReference type="ARBA" id="ARBA00022989"/>
    </source>
</evidence>
<evidence type="ECO:0000256" key="6">
    <source>
        <dbReference type="ARBA" id="ARBA00023065"/>
    </source>
</evidence>
<keyword evidence="2" id="KW-0813">Transport</keyword>
<evidence type="ECO:0000313" key="9">
    <source>
        <dbReference type="EMBL" id="KAJ3845195.1"/>
    </source>
</evidence>
<comment type="subcellular location">
    <subcellularLocation>
        <location evidence="1">Cell membrane</location>
        <topology evidence="1">Multi-pass membrane protein</topology>
    </subcellularLocation>
</comment>
<gene>
    <name evidence="9" type="ORF">F5878DRAFT_524200</name>
</gene>
<keyword evidence="6" id="KW-0406">Ion transport</keyword>
<protein>
    <submittedName>
        <fullName evidence="9">UPF0187-domain-containing protein</fullName>
    </submittedName>
</protein>
<keyword evidence="10" id="KW-1185">Reference proteome</keyword>
<evidence type="ECO:0000256" key="8">
    <source>
        <dbReference type="SAM" id="Phobius"/>
    </source>
</evidence>
<dbReference type="GO" id="GO:0005254">
    <property type="term" value="F:chloride channel activity"/>
    <property type="evidence" value="ECO:0007669"/>
    <property type="project" value="InterPro"/>
</dbReference>
<organism evidence="9 10">
    <name type="scientific">Lentinula raphanica</name>
    <dbReference type="NCBI Taxonomy" id="153919"/>
    <lineage>
        <taxon>Eukaryota</taxon>
        <taxon>Fungi</taxon>
        <taxon>Dikarya</taxon>
        <taxon>Basidiomycota</taxon>
        <taxon>Agaricomycotina</taxon>
        <taxon>Agaricomycetes</taxon>
        <taxon>Agaricomycetidae</taxon>
        <taxon>Agaricales</taxon>
        <taxon>Marasmiineae</taxon>
        <taxon>Omphalotaceae</taxon>
        <taxon>Lentinula</taxon>
    </lineage>
</organism>
<evidence type="ECO:0000256" key="4">
    <source>
        <dbReference type="ARBA" id="ARBA00022692"/>
    </source>
</evidence>
<feature type="transmembrane region" description="Helical" evidence="8">
    <location>
        <begin position="48"/>
        <end position="68"/>
    </location>
</feature>
<feature type="transmembrane region" description="Helical" evidence="8">
    <location>
        <begin position="387"/>
        <end position="405"/>
    </location>
</feature>
<comment type="caution">
    <text evidence="9">The sequence shown here is derived from an EMBL/GenBank/DDBJ whole genome shotgun (WGS) entry which is preliminary data.</text>
</comment>
<evidence type="ECO:0000256" key="3">
    <source>
        <dbReference type="ARBA" id="ARBA00022475"/>
    </source>
</evidence>
<keyword evidence="3" id="KW-1003">Cell membrane</keyword>
<dbReference type="GO" id="GO:0005886">
    <property type="term" value="C:plasma membrane"/>
    <property type="evidence" value="ECO:0007669"/>
    <property type="project" value="UniProtKB-SubCell"/>
</dbReference>
<dbReference type="AlphaFoldDB" id="A0AA38PLL5"/>
<evidence type="ECO:0000256" key="1">
    <source>
        <dbReference type="ARBA" id="ARBA00004651"/>
    </source>
</evidence>
<evidence type="ECO:0000256" key="2">
    <source>
        <dbReference type="ARBA" id="ARBA00022448"/>
    </source>
</evidence>
<keyword evidence="7 8" id="KW-0472">Membrane</keyword>
<dbReference type="EMBL" id="MU805940">
    <property type="protein sequence ID" value="KAJ3845195.1"/>
    <property type="molecule type" value="Genomic_DNA"/>
</dbReference>
<dbReference type="Pfam" id="PF25539">
    <property type="entry name" value="Bestrophin_2"/>
    <property type="match status" value="2"/>
</dbReference>
<accession>A0AA38PLL5</accession>
<keyword evidence="4 8" id="KW-0812">Transmembrane</keyword>
<feature type="transmembrane region" description="Helical" evidence="8">
    <location>
        <begin position="74"/>
        <end position="96"/>
    </location>
</feature>
<keyword evidence="5 8" id="KW-1133">Transmembrane helix</keyword>
<name>A0AA38PLL5_9AGAR</name>
<proteinExistence type="predicted"/>
<dbReference type="InterPro" id="IPR044669">
    <property type="entry name" value="YneE/VCCN1/2-like"/>
</dbReference>
<dbReference type="Proteomes" id="UP001163846">
    <property type="component" value="Unassembled WGS sequence"/>
</dbReference>
<sequence length="494" mass="55710">MPLKPPNTRFSSGRHALKPAMRVATGDNIPLYSKIRWTFGRGSVIRTIWKSVLLHTLFAIVVVVLTMTTSLELAIPKVMLTVIGVVLGFTISYRAASAYERYWLGRSAWGDLMKTSHTISRLIWYHVPPCRTPRTSEERATGEWKRPEQELLDVMEEKKLSLDLVEGFSVAVKHHLRGEPGLYYDDLYDLVRPLWTVRILRSHSTSCNVYFQQRSSNSDYPGRLFTSVENLSAFSALNGKNQQMPEDDVNPVLNSLTKVTGLEPSFEGSVLENESELYLNVDYSVDDAGADHQGPWKTVSRAFVGSRSNHRLKVASEGNNLPLEVLHCLSEWCSVLEDRGTVPGSSLGSIMACISAFENHLTVMEKILTTPIPFVFSFCSSILWSHLRRFCSTVWLFLIFLPFQLVGMFGWHSITGVLIASFIYLGFLAAGEEIEQPFGYDENDLDLDLFCRSIIHADIQQLQHATCLNAYVSRDQKVKMNHRSMTVVEATCLA</sequence>
<dbReference type="PANTHER" id="PTHR33281">
    <property type="entry name" value="UPF0187 PROTEIN YNEE"/>
    <property type="match status" value="1"/>
</dbReference>